<dbReference type="EMBL" id="CP036316">
    <property type="protein sequence ID" value="QDT66603.1"/>
    <property type="molecule type" value="Genomic_DNA"/>
</dbReference>
<proteinExistence type="predicted"/>
<evidence type="ECO:0000256" key="1">
    <source>
        <dbReference type="SAM" id="Phobius"/>
    </source>
</evidence>
<sequence>MQRVRYLAVAALVMLAVACFGLWWWRTVVIYSLRISAGSQYGHRHELAEHLVRECDEFGVTVKLSPSSGSVEALHMLELGELEMALVQGGLPRPSGNILQVAVLVPEPLHLVVRPGLETGGLESLAGKRVNLSTLGSGTRLLSSQVLDYADLTENKYEDCSFSYSELQAMPAEELPDAIFFVSSLPSQIGDYLISEQGYVLKEIPFGEALLLRDRSLQPAVIPAYTYRVEPPEPATDIRTVAPRLTLVARRDVADEAVAGVLAAIYDGDFHLRAELPEFPLDDISRYHEWPLHPGTSQFLLRHQPLITNELVDNIESARSFVFSALLAAFLAWRWYRRRQAVRFERYFDEVSSTETKAFTMLKSGTFSEAVQNELLDELTQIKERAIEAYSSGRVRGEEQLTGFINHVADARQTVRTLHTSDSDT</sequence>
<evidence type="ECO:0000313" key="3">
    <source>
        <dbReference type="Proteomes" id="UP000319976"/>
    </source>
</evidence>
<organism evidence="2 3">
    <name type="scientific">Calycomorphotria hydatis</name>
    <dbReference type="NCBI Taxonomy" id="2528027"/>
    <lineage>
        <taxon>Bacteria</taxon>
        <taxon>Pseudomonadati</taxon>
        <taxon>Planctomycetota</taxon>
        <taxon>Planctomycetia</taxon>
        <taxon>Planctomycetales</taxon>
        <taxon>Planctomycetaceae</taxon>
        <taxon>Calycomorphotria</taxon>
    </lineage>
</organism>
<protein>
    <recommendedName>
        <fullName evidence="4">NMT1/THI5 like protein</fullName>
    </recommendedName>
</protein>
<dbReference type="KEGG" id="chya:V22_38730"/>
<dbReference type="PANTHER" id="PTHR42941">
    <property type="entry name" value="SLL1037 PROTEIN"/>
    <property type="match status" value="1"/>
</dbReference>
<evidence type="ECO:0000313" key="2">
    <source>
        <dbReference type="EMBL" id="QDT66603.1"/>
    </source>
</evidence>
<name>A0A517TE02_9PLAN</name>
<dbReference type="Gene3D" id="3.40.190.10">
    <property type="entry name" value="Periplasmic binding protein-like II"/>
    <property type="match status" value="2"/>
</dbReference>
<dbReference type="SUPFAM" id="SSF53850">
    <property type="entry name" value="Periplasmic binding protein-like II"/>
    <property type="match status" value="1"/>
</dbReference>
<dbReference type="PANTHER" id="PTHR42941:SF1">
    <property type="entry name" value="SLL1037 PROTEIN"/>
    <property type="match status" value="1"/>
</dbReference>
<feature type="transmembrane region" description="Helical" evidence="1">
    <location>
        <begin position="7"/>
        <end position="25"/>
    </location>
</feature>
<dbReference type="AlphaFoldDB" id="A0A517TE02"/>
<reference evidence="2 3" key="1">
    <citation type="submission" date="2019-02" db="EMBL/GenBank/DDBJ databases">
        <title>Deep-cultivation of Planctomycetes and their phenomic and genomic characterization uncovers novel biology.</title>
        <authorList>
            <person name="Wiegand S."/>
            <person name="Jogler M."/>
            <person name="Boedeker C."/>
            <person name="Pinto D."/>
            <person name="Vollmers J."/>
            <person name="Rivas-Marin E."/>
            <person name="Kohn T."/>
            <person name="Peeters S.H."/>
            <person name="Heuer A."/>
            <person name="Rast P."/>
            <person name="Oberbeckmann S."/>
            <person name="Bunk B."/>
            <person name="Jeske O."/>
            <person name="Meyerdierks A."/>
            <person name="Storesund J.E."/>
            <person name="Kallscheuer N."/>
            <person name="Luecker S."/>
            <person name="Lage O.M."/>
            <person name="Pohl T."/>
            <person name="Merkel B.J."/>
            <person name="Hornburger P."/>
            <person name="Mueller R.-W."/>
            <person name="Bruemmer F."/>
            <person name="Labrenz M."/>
            <person name="Spormann A.M."/>
            <person name="Op den Camp H."/>
            <person name="Overmann J."/>
            <person name="Amann R."/>
            <person name="Jetten M.S.M."/>
            <person name="Mascher T."/>
            <person name="Medema M.H."/>
            <person name="Devos D.P."/>
            <person name="Kaster A.-K."/>
            <person name="Ovreas L."/>
            <person name="Rohde M."/>
            <person name="Galperin M.Y."/>
            <person name="Jogler C."/>
        </authorList>
    </citation>
    <scope>NUCLEOTIDE SEQUENCE [LARGE SCALE GENOMIC DNA]</scope>
    <source>
        <strain evidence="2 3">V22</strain>
    </source>
</reference>
<evidence type="ECO:0008006" key="4">
    <source>
        <dbReference type="Google" id="ProtNLM"/>
    </source>
</evidence>
<keyword evidence="1" id="KW-0812">Transmembrane</keyword>
<keyword evidence="3" id="KW-1185">Reference proteome</keyword>
<dbReference type="Pfam" id="PF16868">
    <property type="entry name" value="NMT1_3"/>
    <property type="match status" value="1"/>
</dbReference>
<keyword evidence="1" id="KW-0472">Membrane</keyword>
<dbReference type="Proteomes" id="UP000319976">
    <property type="component" value="Chromosome"/>
</dbReference>
<dbReference type="PROSITE" id="PS51257">
    <property type="entry name" value="PROKAR_LIPOPROTEIN"/>
    <property type="match status" value="1"/>
</dbReference>
<accession>A0A517TE02</accession>
<dbReference type="InterPro" id="IPR011852">
    <property type="entry name" value="TRAP_TAXI"/>
</dbReference>
<keyword evidence="1" id="KW-1133">Transmembrane helix</keyword>
<gene>
    <name evidence="2" type="ORF">V22_38730</name>
</gene>